<organism evidence="5">
    <name type="scientific">Aphanomyces invadans</name>
    <dbReference type="NCBI Taxonomy" id="157072"/>
    <lineage>
        <taxon>Eukaryota</taxon>
        <taxon>Sar</taxon>
        <taxon>Stramenopiles</taxon>
        <taxon>Oomycota</taxon>
        <taxon>Saprolegniomycetes</taxon>
        <taxon>Saprolegniales</taxon>
        <taxon>Verrucalvaceae</taxon>
        <taxon>Aphanomyces</taxon>
    </lineage>
</organism>
<comment type="subcellular location">
    <subcellularLocation>
        <location evidence="1">Nucleus</location>
    </subcellularLocation>
</comment>
<gene>
    <name evidence="5" type="ORF">H310_04525</name>
</gene>
<dbReference type="Pfam" id="PF06203">
    <property type="entry name" value="CCT"/>
    <property type="match status" value="1"/>
</dbReference>
<evidence type="ECO:0000259" key="4">
    <source>
        <dbReference type="PROSITE" id="PS51017"/>
    </source>
</evidence>
<dbReference type="PROSITE" id="PS51017">
    <property type="entry name" value="CCT"/>
    <property type="match status" value="1"/>
</dbReference>
<dbReference type="VEuPathDB" id="FungiDB:H310_04525"/>
<keyword evidence="2" id="KW-0539">Nucleus</keyword>
<name>A0A024UCM6_9STRA</name>
<dbReference type="InterPro" id="IPR045281">
    <property type="entry name" value="CONSTANS-like"/>
</dbReference>
<sequence>MLPAASPSNCISAMMLLHAVDAVDDIDVAETLMALTKASMLHDYDMHVYELTDTNGGRVVPTASEPTASSSPLHHLTRLAQQEFKFMNSPTGVDDAWSLASLSKMEQGLKRMKVEDLRLDSHIPHRPHTSSTEDDDETDQRTRSDSEDRLRKLSVSSWSSCDSDYHHPGATTKRIGSYSPEDRAERIQRYLEKRKHRTWGRKINYGVRKNFADSRLRVKGRFVKKEDEELLCLFLGMT</sequence>
<accession>A0A024UCM6</accession>
<evidence type="ECO:0000256" key="3">
    <source>
        <dbReference type="SAM" id="MobiDB-lite"/>
    </source>
</evidence>
<proteinExistence type="predicted"/>
<dbReference type="RefSeq" id="XP_008867132.1">
    <property type="nucleotide sequence ID" value="XM_008868910.1"/>
</dbReference>
<dbReference type="PANTHER" id="PTHR31319">
    <property type="entry name" value="ZINC FINGER PROTEIN CONSTANS-LIKE 4"/>
    <property type="match status" value="1"/>
</dbReference>
<dbReference type="AlphaFoldDB" id="A0A024UCM6"/>
<feature type="domain" description="CCT" evidence="4">
    <location>
        <begin position="183"/>
        <end position="225"/>
    </location>
</feature>
<evidence type="ECO:0000256" key="2">
    <source>
        <dbReference type="ARBA" id="ARBA00023242"/>
    </source>
</evidence>
<evidence type="ECO:0000256" key="1">
    <source>
        <dbReference type="ARBA" id="ARBA00004123"/>
    </source>
</evidence>
<dbReference type="GeneID" id="20081575"/>
<dbReference type="PANTHER" id="PTHR31319:SF77">
    <property type="entry name" value="ZINC FINGER PROTEIN CONSTANS-LIKE 4"/>
    <property type="match status" value="1"/>
</dbReference>
<dbReference type="GO" id="GO:0005634">
    <property type="term" value="C:nucleus"/>
    <property type="evidence" value="ECO:0007669"/>
    <property type="project" value="UniProtKB-SubCell"/>
</dbReference>
<dbReference type="InterPro" id="IPR010402">
    <property type="entry name" value="CCT_domain"/>
</dbReference>
<feature type="region of interest" description="Disordered" evidence="3">
    <location>
        <begin position="116"/>
        <end position="182"/>
    </location>
</feature>
<dbReference type="STRING" id="157072.A0A024UCM6"/>
<dbReference type="EMBL" id="KI913958">
    <property type="protein sequence ID" value="ETW04176.1"/>
    <property type="molecule type" value="Genomic_DNA"/>
</dbReference>
<protein>
    <recommendedName>
        <fullName evidence="4">CCT domain-containing protein</fullName>
    </recommendedName>
</protein>
<dbReference type="OrthoDB" id="153872at2759"/>
<dbReference type="eggNOG" id="ENOG502RYU2">
    <property type="taxonomic scope" value="Eukaryota"/>
</dbReference>
<feature type="compositionally biased region" description="Basic and acidic residues" evidence="3">
    <location>
        <begin position="139"/>
        <end position="151"/>
    </location>
</feature>
<evidence type="ECO:0000313" key="5">
    <source>
        <dbReference type="EMBL" id="ETW04176.1"/>
    </source>
</evidence>
<reference evidence="5" key="1">
    <citation type="submission" date="2013-12" db="EMBL/GenBank/DDBJ databases">
        <title>The Genome Sequence of Aphanomyces invadans NJM9701.</title>
        <authorList>
            <consortium name="The Broad Institute Genomics Platform"/>
            <person name="Russ C."/>
            <person name="Tyler B."/>
            <person name="van West P."/>
            <person name="Dieguez-Uribeondo J."/>
            <person name="Young S.K."/>
            <person name="Zeng Q."/>
            <person name="Gargeya S."/>
            <person name="Fitzgerald M."/>
            <person name="Abouelleil A."/>
            <person name="Alvarado L."/>
            <person name="Chapman S.B."/>
            <person name="Gainer-Dewar J."/>
            <person name="Goldberg J."/>
            <person name="Griggs A."/>
            <person name="Gujja S."/>
            <person name="Hansen M."/>
            <person name="Howarth C."/>
            <person name="Imamovic A."/>
            <person name="Ireland A."/>
            <person name="Larimer J."/>
            <person name="McCowan C."/>
            <person name="Murphy C."/>
            <person name="Pearson M."/>
            <person name="Poon T.W."/>
            <person name="Priest M."/>
            <person name="Roberts A."/>
            <person name="Saif S."/>
            <person name="Shea T."/>
            <person name="Sykes S."/>
            <person name="Wortman J."/>
            <person name="Nusbaum C."/>
            <person name="Birren B."/>
        </authorList>
    </citation>
    <scope>NUCLEOTIDE SEQUENCE [LARGE SCALE GENOMIC DNA]</scope>
    <source>
        <strain evidence="5">NJM9701</strain>
    </source>
</reference>